<evidence type="ECO:0000256" key="7">
    <source>
        <dbReference type="ARBA" id="ARBA00023157"/>
    </source>
</evidence>
<dbReference type="InterPro" id="IPR011992">
    <property type="entry name" value="EF-hand-dom_pair"/>
</dbReference>
<dbReference type="PROSITE" id="PS00018">
    <property type="entry name" value="EF_HAND_1"/>
    <property type="match status" value="1"/>
</dbReference>
<sequence length="1746" mass="197472">MIFALILLATHLNYFIETPNFKSTTQQEGKKHLHFQNHIQLVAHSKCKGTLYPDLCVSTLSTFPNLETRTMPQIISKVVNHTVHEVKSSSNNCTTIIKNLQNTLNTIEKRALDDCLKLFDDTIVELNTTILDLSKNPSSSSSSSSNQDLQTLLSGAMTNLYTCLDGFSQSKNGNAVRGLIEEKVIEISHHVSNSLAMLKKVKTSLKKEEVSAEYGTMKKGFPSWVSAKDRKLLEGGNVNETKIDVVVAKDGSGNFTTIGEAVAVAPNSTTTRIELWQRNRKRRNGVCPSFCNLCNAAPPEMDIAIFDMDNDGSLTILELAALLRFLGINPMGNQIHLLWTNMEVNGNGYVELEAAVESVPRPKTMPDLTYSTTLSTANFLRFDNSNTERLMEIMSEEEKREFGFDVKAIDWKDYITNVHIPGLRRHVMKGRGMGFDMVKMLGAEFYKADGTDHHQETPFRSLKSLSIFDMSCWEEWVSFECDDDAPFPQLEQLSIWDCPKLRGDMPTSLPSLKTLYISGCKQLGCYLPRAPMHQLKIYGTQEARMQDLPLSMLEQLSVDGKQQVEYIFDAMTHTQPTSLTKLYISNCSSAISFPGDSLPPSLQELYITRCKNVEFPMQHLQHHWLQRLEIDNSCDSLTSFALSAFPNLKYLTIARHENLTSLEELSQSQSLRQLWVEECPKLEIIRLPAPLRELRINRFDSYNFVNNFVILGQNGMSILFELPSRPPSCSLLIHILRCQFKAEFHAAFTGLALRISQNDVLGCLINVILYQELFKCLRQIHEKSYKAFMLSKLVPVVGNICESNLGLDEDSSNVIMDEVDVIVNSAANTTFDERYDTAININTKGPCRLMSIAEKCKKLKLFLHVSTAYVNGQRQGRIMERPFSIGDCIAREKSISEIPQSFLPALDIEGEINMVSNYNGNIEDNLLAQKMREMGLERARRYGWQDTYVFTKAMGEMMIDKLREDIPVVVIRPSVIESTFKEPFPGWMEGNRMMDPIVLCYGKGQLTGFLVDPNGVLDVVPSDIVVNATLAAMARHGMDQKRDINVYQIASSVVNPLVFQDLARLLYEHYSSSPCIDSKGRPIQVPLMKLFSSTEEFSGHLWRDAIQKSGLTAMASSKGKMSQKLENICRKSVEQAKYLANIYEPYTFYGGRFDNSNTERLMEIMSEEEKREFGFDVKAIDWKDYITNVHIPGLRRHVMKGRGMDRDMAVTRIEEVIARLEDIAKHKDILGLEKIAAKNMSGRIPSTSLVKKSDITFELKNAAKHDAYPRHLSYKLCISDSLSKFLEACDNLQHARTLLKINVGTPHDSSNEIDRCRLLAQLKHVRVLSFNFHPFEHISFSLPDSIGDLIHLRYLDLSGTPIVTLPESMSNLYNLQTLKLRECGNLKKLPSKMQDLVNLRHLDITKTKLEEMPKGMSKLKELQMLSYYIVGKHEENGIGELGELVNLRGSFSIEKLENVADSSEAWKARMVDKKYITHLYLWWSSGEDSDIVDSQIEKDVLAKLEPHKDLKRIVIWGYRGTMFPDWVGQSLYHNMTELVLSRCRNCWVLPSLGQLPSLETLVIKELDKLKKIGGSFYKGDGTRCEELVCYLPRAPSILNLEIDGKQEARMRDQPLSMLEKVVINGEQLVDSLFEAMTHTQPTSLIELEISGCSSAISFPGDSLPPLLKQLRINNCKNVEFPMQHQQHQSLRSLGIDNSWTSIDSAGTCEFTAFGCCTSILVFLNCFLGCLDHFPLALCLSIFSTSK</sequence>
<evidence type="ECO:0000256" key="1">
    <source>
        <dbReference type="ARBA" id="ARBA00005928"/>
    </source>
</evidence>
<dbReference type="GO" id="GO:0102965">
    <property type="term" value="F:alcohol-forming long-chain fatty acyl-CoA reductase activity"/>
    <property type="evidence" value="ECO:0007669"/>
    <property type="project" value="UniProtKB-EC"/>
</dbReference>
<dbReference type="InterPro" id="IPR056789">
    <property type="entry name" value="LRR_R13L1-DRL21"/>
</dbReference>
<evidence type="ECO:0000256" key="2">
    <source>
        <dbReference type="ARBA" id="ARBA00006027"/>
    </source>
</evidence>
<reference evidence="12 13" key="1">
    <citation type="submission" date="2019-01" db="EMBL/GenBank/DDBJ databases">
        <title>Sequencing of cultivated peanut Arachis hypogaea provides insights into genome evolution and oil improvement.</title>
        <authorList>
            <person name="Chen X."/>
        </authorList>
    </citation>
    <scope>NUCLEOTIDE SEQUENCE [LARGE SCALE GENOMIC DNA]</scope>
    <source>
        <strain evidence="13">cv. Fuhuasheng</strain>
        <tissue evidence="12">Leaves</tissue>
    </source>
</reference>
<dbReference type="InterPro" id="IPR018247">
    <property type="entry name" value="EF_Hand_1_Ca_BS"/>
</dbReference>
<keyword evidence="5" id="KW-0106">Calcium</keyword>
<evidence type="ECO:0000256" key="4">
    <source>
        <dbReference type="ARBA" id="ARBA00022516"/>
    </source>
</evidence>
<keyword evidence="9" id="KW-0521">NADP</keyword>
<dbReference type="SUPFAM" id="SSF52058">
    <property type="entry name" value="L domain-like"/>
    <property type="match status" value="1"/>
</dbReference>
<dbReference type="PROSITE" id="PS50222">
    <property type="entry name" value="EF_HAND_2"/>
    <property type="match status" value="1"/>
</dbReference>
<keyword evidence="10" id="KW-0732">Signal</keyword>
<comment type="similarity">
    <text evidence="1 9">Belongs to the fatty acyl-CoA reductase family.</text>
</comment>
<evidence type="ECO:0000256" key="9">
    <source>
        <dbReference type="RuleBase" id="RU363097"/>
    </source>
</evidence>
<comment type="function">
    <text evidence="9">Catalyzes the reduction of fatty acyl-CoA to fatty alcohols.</text>
</comment>
<dbReference type="InterPro" id="IPR035513">
    <property type="entry name" value="Invertase/methylesterase_inhib"/>
</dbReference>
<feature type="domain" description="EF-hand" evidence="11">
    <location>
        <begin position="303"/>
        <end position="329"/>
    </location>
</feature>
<dbReference type="InterPro" id="IPR013120">
    <property type="entry name" value="FAR_NAD-bd"/>
</dbReference>
<evidence type="ECO:0000256" key="8">
    <source>
        <dbReference type="ARBA" id="ARBA00023180"/>
    </source>
</evidence>
<dbReference type="FunFam" id="1.20.140.40:FF:000010">
    <property type="entry name" value="Pectinesterase"/>
    <property type="match status" value="1"/>
</dbReference>
<gene>
    <name evidence="12" type="ORF">Ahy_A02g005873</name>
</gene>
<keyword evidence="4 9" id="KW-0444">Lipid biosynthesis</keyword>
<comment type="caution">
    <text evidence="12">The sequence shown here is derived from an EMBL/GenBank/DDBJ whole genome shotgun (WGS) entry which is preliminary data.</text>
</comment>
<dbReference type="SMART" id="SM00856">
    <property type="entry name" value="PMEI"/>
    <property type="match status" value="1"/>
</dbReference>
<dbReference type="PANTHER" id="PTHR11011">
    <property type="entry name" value="MALE STERILITY PROTEIN 2-RELATED"/>
    <property type="match status" value="1"/>
</dbReference>
<dbReference type="GO" id="GO:0080019">
    <property type="term" value="F:alcohol-forming very long-chain fatty acyl-CoA reductase activity"/>
    <property type="evidence" value="ECO:0007669"/>
    <property type="project" value="InterPro"/>
</dbReference>
<dbReference type="Pfam" id="PF04043">
    <property type="entry name" value="PMEI"/>
    <property type="match status" value="1"/>
</dbReference>
<dbReference type="InterPro" id="IPR033640">
    <property type="entry name" value="FAR_C"/>
</dbReference>
<dbReference type="InterPro" id="IPR026055">
    <property type="entry name" value="FAR"/>
</dbReference>
<dbReference type="GO" id="GO:0035336">
    <property type="term" value="P:long-chain fatty-acyl-CoA metabolic process"/>
    <property type="evidence" value="ECO:0007669"/>
    <property type="project" value="TreeGrafter"/>
</dbReference>
<dbReference type="GO" id="GO:0004857">
    <property type="term" value="F:enzyme inhibitor activity"/>
    <property type="evidence" value="ECO:0007669"/>
    <property type="project" value="InterPro"/>
</dbReference>
<accession>A0A445E8L7</accession>
<comment type="similarity">
    <text evidence="2">In the N-terminal section; belongs to the PMEI family.</text>
</comment>
<dbReference type="CDD" id="cd09071">
    <property type="entry name" value="FAR_C"/>
    <property type="match status" value="2"/>
</dbReference>
<comment type="similarity">
    <text evidence="3">In the C-terminal section; belongs to the pectinesterase family.</text>
</comment>
<evidence type="ECO:0000256" key="6">
    <source>
        <dbReference type="ARBA" id="ARBA00023098"/>
    </source>
</evidence>
<dbReference type="InterPro" id="IPR006501">
    <property type="entry name" value="Pectinesterase_inhib_dom"/>
</dbReference>
<dbReference type="GO" id="GO:0010345">
    <property type="term" value="P:suberin biosynthetic process"/>
    <property type="evidence" value="ECO:0007669"/>
    <property type="project" value="TreeGrafter"/>
</dbReference>
<name>A0A445E8L7_ARAHY</name>
<dbReference type="SUPFAM" id="SSF47473">
    <property type="entry name" value="EF-hand"/>
    <property type="match status" value="1"/>
</dbReference>
<evidence type="ECO:0000256" key="10">
    <source>
        <dbReference type="SAM" id="SignalP"/>
    </source>
</evidence>
<evidence type="ECO:0000256" key="3">
    <source>
        <dbReference type="ARBA" id="ARBA00007786"/>
    </source>
</evidence>
<feature type="signal peptide" evidence="10">
    <location>
        <begin position="1"/>
        <end position="15"/>
    </location>
</feature>
<dbReference type="Gene3D" id="1.20.140.40">
    <property type="entry name" value="Invertase/pectin methylesterase inhibitor family protein"/>
    <property type="match status" value="1"/>
</dbReference>
<keyword evidence="13" id="KW-1185">Reference proteome</keyword>
<dbReference type="NCBIfam" id="TIGR01614">
    <property type="entry name" value="PME_inhib"/>
    <property type="match status" value="1"/>
</dbReference>
<dbReference type="InterPro" id="IPR002048">
    <property type="entry name" value="EF_hand_dom"/>
</dbReference>
<evidence type="ECO:0000256" key="5">
    <source>
        <dbReference type="ARBA" id="ARBA00022837"/>
    </source>
</evidence>
<dbReference type="Gene3D" id="3.40.50.720">
    <property type="entry name" value="NAD(P)-binding Rossmann-like Domain"/>
    <property type="match status" value="1"/>
</dbReference>
<dbReference type="SUPFAM" id="SSF52047">
    <property type="entry name" value="RNI-like"/>
    <property type="match status" value="1"/>
</dbReference>
<dbReference type="STRING" id="3818.A0A445E8L7"/>
<dbReference type="EC" id="1.2.1.84" evidence="9"/>
<dbReference type="Proteomes" id="UP000289738">
    <property type="component" value="Chromosome A02"/>
</dbReference>
<dbReference type="Gene3D" id="1.10.238.10">
    <property type="entry name" value="EF-hand"/>
    <property type="match status" value="1"/>
</dbReference>
<dbReference type="SUPFAM" id="SSF101148">
    <property type="entry name" value="Plant invertase/pectin methylesterase inhibitor"/>
    <property type="match status" value="1"/>
</dbReference>
<dbReference type="Pfam" id="PF03015">
    <property type="entry name" value="Sterile"/>
    <property type="match status" value="2"/>
</dbReference>
<dbReference type="GO" id="GO:0005509">
    <property type="term" value="F:calcium ion binding"/>
    <property type="evidence" value="ECO:0007669"/>
    <property type="project" value="InterPro"/>
</dbReference>
<organism evidence="12 13">
    <name type="scientific">Arachis hypogaea</name>
    <name type="common">Peanut</name>
    <dbReference type="NCBI Taxonomy" id="3818"/>
    <lineage>
        <taxon>Eukaryota</taxon>
        <taxon>Viridiplantae</taxon>
        <taxon>Streptophyta</taxon>
        <taxon>Embryophyta</taxon>
        <taxon>Tracheophyta</taxon>
        <taxon>Spermatophyta</taxon>
        <taxon>Magnoliopsida</taxon>
        <taxon>eudicotyledons</taxon>
        <taxon>Gunneridae</taxon>
        <taxon>Pentapetalae</taxon>
        <taxon>rosids</taxon>
        <taxon>fabids</taxon>
        <taxon>Fabales</taxon>
        <taxon>Fabaceae</taxon>
        <taxon>Papilionoideae</taxon>
        <taxon>50 kb inversion clade</taxon>
        <taxon>dalbergioids sensu lato</taxon>
        <taxon>Dalbergieae</taxon>
        <taxon>Pterocarpus clade</taxon>
        <taxon>Arachis</taxon>
    </lineage>
</organism>
<feature type="chain" id="PRO_5019416686" description="Fatty acyl-CoA reductase" evidence="10">
    <location>
        <begin position="16"/>
        <end position="1746"/>
    </location>
</feature>
<keyword evidence="9" id="KW-0560">Oxidoreductase</keyword>
<dbReference type="CDD" id="cd15798">
    <property type="entry name" value="PMEI-like_3"/>
    <property type="match status" value="1"/>
</dbReference>
<dbReference type="Pfam" id="PF07993">
    <property type="entry name" value="NAD_binding_4"/>
    <property type="match status" value="1"/>
</dbReference>
<evidence type="ECO:0000313" key="13">
    <source>
        <dbReference type="Proteomes" id="UP000289738"/>
    </source>
</evidence>
<evidence type="ECO:0000313" key="12">
    <source>
        <dbReference type="EMBL" id="RYR71649.1"/>
    </source>
</evidence>
<dbReference type="InterPro" id="IPR032675">
    <property type="entry name" value="LRR_dom_sf"/>
</dbReference>
<keyword evidence="6 9" id="KW-0443">Lipid metabolism</keyword>
<dbReference type="Pfam" id="PF25019">
    <property type="entry name" value="LRR_R13L1-DRL21"/>
    <property type="match status" value="1"/>
</dbReference>
<dbReference type="EMBL" id="SDMP01000002">
    <property type="protein sequence ID" value="RYR71649.1"/>
    <property type="molecule type" value="Genomic_DNA"/>
</dbReference>
<keyword evidence="7" id="KW-1015">Disulfide bond</keyword>
<dbReference type="Gene3D" id="3.80.10.10">
    <property type="entry name" value="Ribonuclease Inhibitor"/>
    <property type="match status" value="2"/>
</dbReference>
<dbReference type="PANTHER" id="PTHR11011:SF45">
    <property type="entry name" value="FATTY ACYL-COA REDUCTASE CG8306-RELATED"/>
    <property type="match status" value="1"/>
</dbReference>
<dbReference type="InterPro" id="IPR036291">
    <property type="entry name" value="NAD(P)-bd_dom_sf"/>
</dbReference>
<comment type="catalytic activity">
    <reaction evidence="9">
        <text>a long-chain fatty acyl-CoA + 2 NADPH + 2 H(+) = a long-chain primary fatty alcohol + 2 NADP(+) + CoA</text>
        <dbReference type="Rhea" id="RHEA:52716"/>
        <dbReference type="ChEBI" id="CHEBI:15378"/>
        <dbReference type="ChEBI" id="CHEBI:57287"/>
        <dbReference type="ChEBI" id="CHEBI:57783"/>
        <dbReference type="ChEBI" id="CHEBI:58349"/>
        <dbReference type="ChEBI" id="CHEBI:77396"/>
        <dbReference type="ChEBI" id="CHEBI:83139"/>
        <dbReference type="EC" id="1.2.1.84"/>
    </reaction>
</comment>
<evidence type="ECO:0000259" key="11">
    <source>
        <dbReference type="PROSITE" id="PS50222"/>
    </source>
</evidence>
<protein>
    <recommendedName>
        <fullName evidence="9">Fatty acyl-CoA reductase</fullName>
        <ecNumber evidence="9">1.2.1.84</ecNumber>
    </recommendedName>
</protein>
<keyword evidence="8" id="KW-0325">Glycoprotein</keyword>
<dbReference type="SUPFAM" id="SSF51735">
    <property type="entry name" value="NAD(P)-binding Rossmann-fold domains"/>
    <property type="match status" value="1"/>
</dbReference>
<proteinExistence type="inferred from homology"/>
<dbReference type="CDD" id="cd05236">
    <property type="entry name" value="FAR-N_SDR_e"/>
    <property type="match status" value="1"/>
</dbReference>